<feature type="domain" description="XPG N-terminal" evidence="15">
    <location>
        <begin position="1"/>
        <end position="98"/>
    </location>
</feature>
<dbReference type="Gene3D" id="3.40.50.1010">
    <property type="entry name" value="5'-nuclease"/>
    <property type="match status" value="2"/>
</dbReference>
<evidence type="ECO:0000256" key="10">
    <source>
        <dbReference type="ARBA" id="ARBA00023204"/>
    </source>
</evidence>
<name>A0A8H5F8S0_9AGAR</name>
<feature type="region of interest" description="Disordered" evidence="13">
    <location>
        <begin position="744"/>
        <end position="798"/>
    </location>
</feature>
<dbReference type="PANTHER" id="PTHR16171">
    <property type="entry name" value="DNA REPAIR PROTEIN COMPLEMENTING XP-G CELLS-RELATED"/>
    <property type="match status" value="1"/>
</dbReference>
<evidence type="ECO:0008006" key="18">
    <source>
        <dbReference type="Google" id="ProtNLM"/>
    </source>
</evidence>
<feature type="compositionally biased region" description="Basic residues" evidence="13">
    <location>
        <begin position="1192"/>
        <end position="1207"/>
    </location>
</feature>
<dbReference type="SUPFAM" id="SSF47807">
    <property type="entry name" value="5' to 3' exonuclease, C-terminal subdomain"/>
    <property type="match status" value="1"/>
</dbReference>
<dbReference type="PRINTS" id="PR00853">
    <property type="entry name" value="XPGRADSUPER"/>
</dbReference>
<feature type="domain" description="XPG-I" evidence="14">
    <location>
        <begin position="871"/>
        <end position="940"/>
    </location>
</feature>
<evidence type="ECO:0000256" key="9">
    <source>
        <dbReference type="ARBA" id="ARBA00022842"/>
    </source>
</evidence>
<evidence type="ECO:0000256" key="8">
    <source>
        <dbReference type="ARBA" id="ARBA00022801"/>
    </source>
</evidence>
<evidence type="ECO:0000256" key="4">
    <source>
        <dbReference type="ARBA" id="ARBA00022722"/>
    </source>
</evidence>
<dbReference type="InterPro" id="IPR008918">
    <property type="entry name" value="HhH2"/>
</dbReference>
<dbReference type="InterPro" id="IPR006084">
    <property type="entry name" value="XPG/Rad2"/>
</dbReference>
<keyword evidence="8" id="KW-0378">Hydrolase</keyword>
<evidence type="ECO:0000256" key="6">
    <source>
        <dbReference type="ARBA" id="ARBA00022759"/>
    </source>
</evidence>
<dbReference type="FunFam" id="1.10.150.20:FF:000057">
    <property type="entry name" value="RAD2p Single-stranded DNA endonuclease"/>
    <property type="match status" value="1"/>
</dbReference>
<dbReference type="GO" id="GO:0004520">
    <property type="term" value="F:DNA endonuclease activity"/>
    <property type="evidence" value="ECO:0007669"/>
    <property type="project" value="TreeGrafter"/>
</dbReference>
<evidence type="ECO:0000256" key="1">
    <source>
        <dbReference type="ARBA" id="ARBA00001946"/>
    </source>
</evidence>
<evidence type="ECO:0000256" key="12">
    <source>
        <dbReference type="SAM" id="Coils"/>
    </source>
</evidence>
<dbReference type="GO" id="GO:0016788">
    <property type="term" value="F:hydrolase activity, acting on ester bonds"/>
    <property type="evidence" value="ECO:0007669"/>
    <property type="project" value="InterPro"/>
</dbReference>
<dbReference type="InterPro" id="IPR036279">
    <property type="entry name" value="5-3_exonuclease_C_sf"/>
</dbReference>
<feature type="coiled-coil region" evidence="12">
    <location>
        <begin position="830"/>
        <end position="861"/>
    </location>
</feature>
<gene>
    <name evidence="16" type="ORF">D9619_004204</name>
</gene>
<feature type="region of interest" description="Disordered" evidence="13">
    <location>
        <begin position="1127"/>
        <end position="1282"/>
    </location>
</feature>
<evidence type="ECO:0000313" key="16">
    <source>
        <dbReference type="EMBL" id="KAF5327388.1"/>
    </source>
</evidence>
<dbReference type="Gene3D" id="1.10.150.20">
    <property type="entry name" value="5' to 3' exonuclease, C-terminal subdomain"/>
    <property type="match status" value="1"/>
</dbReference>
<dbReference type="PROSITE" id="PS00842">
    <property type="entry name" value="XPG_2"/>
    <property type="match status" value="1"/>
</dbReference>
<comment type="similarity">
    <text evidence="3">Belongs to the XPG/RAD2 endonuclease family. XPG subfamily.</text>
</comment>
<keyword evidence="17" id="KW-1185">Reference proteome</keyword>
<evidence type="ECO:0000256" key="13">
    <source>
        <dbReference type="SAM" id="MobiDB-lite"/>
    </source>
</evidence>
<comment type="subcellular location">
    <subcellularLocation>
        <location evidence="2">Nucleus</location>
    </subcellularLocation>
</comment>
<accession>A0A8H5F8S0</accession>
<keyword evidence="7" id="KW-0227">DNA damage</keyword>
<dbReference type="CDD" id="cd09904">
    <property type="entry name" value="H3TH_XPG"/>
    <property type="match status" value="1"/>
</dbReference>
<dbReference type="InterPro" id="IPR006085">
    <property type="entry name" value="XPG_DNA_repair_N"/>
</dbReference>
<keyword evidence="12" id="KW-0175">Coiled coil</keyword>
<dbReference type="Proteomes" id="UP000567179">
    <property type="component" value="Unassembled WGS sequence"/>
</dbReference>
<keyword evidence="10" id="KW-0234">DNA repair</keyword>
<dbReference type="GO" id="GO:0005634">
    <property type="term" value="C:nucleus"/>
    <property type="evidence" value="ECO:0007669"/>
    <property type="project" value="UniProtKB-SubCell"/>
</dbReference>
<dbReference type="PANTHER" id="PTHR16171:SF7">
    <property type="entry name" value="DNA REPAIR PROTEIN RAD2"/>
    <property type="match status" value="1"/>
</dbReference>
<proteinExistence type="inferred from homology"/>
<dbReference type="CDD" id="cd09868">
    <property type="entry name" value="PIN_XPG_RAD2"/>
    <property type="match status" value="2"/>
</dbReference>
<reference evidence="16 17" key="1">
    <citation type="journal article" date="2020" name="ISME J.">
        <title>Uncovering the hidden diversity of litter-decomposition mechanisms in mushroom-forming fungi.</title>
        <authorList>
            <person name="Floudas D."/>
            <person name="Bentzer J."/>
            <person name="Ahren D."/>
            <person name="Johansson T."/>
            <person name="Persson P."/>
            <person name="Tunlid A."/>
        </authorList>
    </citation>
    <scope>NUCLEOTIDE SEQUENCE [LARGE SCALE GENOMIC DNA]</scope>
    <source>
        <strain evidence="16 17">CBS 101986</strain>
    </source>
</reference>
<dbReference type="SUPFAM" id="SSF88723">
    <property type="entry name" value="PIN domain-like"/>
    <property type="match status" value="1"/>
</dbReference>
<dbReference type="SMART" id="SM00485">
    <property type="entry name" value="XPGN"/>
    <property type="match status" value="1"/>
</dbReference>
<dbReference type="GO" id="GO:0003697">
    <property type="term" value="F:single-stranded DNA binding"/>
    <property type="evidence" value="ECO:0007669"/>
    <property type="project" value="InterPro"/>
</dbReference>
<evidence type="ECO:0000256" key="3">
    <source>
        <dbReference type="ARBA" id="ARBA00005283"/>
    </source>
</evidence>
<keyword evidence="11" id="KW-0539">Nucleus</keyword>
<dbReference type="EMBL" id="JAACJJ010000014">
    <property type="protein sequence ID" value="KAF5327388.1"/>
    <property type="molecule type" value="Genomic_DNA"/>
</dbReference>
<dbReference type="Pfam" id="PF00867">
    <property type="entry name" value="XPG_I"/>
    <property type="match status" value="1"/>
</dbReference>
<dbReference type="GO" id="GO:0046872">
    <property type="term" value="F:metal ion binding"/>
    <property type="evidence" value="ECO:0007669"/>
    <property type="project" value="UniProtKB-KW"/>
</dbReference>
<dbReference type="GO" id="GO:0006289">
    <property type="term" value="P:nucleotide-excision repair"/>
    <property type="evidence" value="ECO:0007669"/>
    <property type="project" value="InterPro"/>
</dbReference>
<feature type="compositionally biased region" description="Polar residues" evidence="13">
    <location>
        <begin position="1150"/>
        <end position="1159"/>
    </location>
</feature>
<comment type="caution">
    <text evidence="16">The sequence shown here is derived from an EMBL/GenBank/DDBJ whole genome shotgun (WGS) entry which is preliminary data.</text>
</comment>
<dbReference type="PROSITE" id="PS00841">
    <property type="entry name" value="XPG_1"/>
    <property type="match status" value="1"/>
</dbReference>
<feature type="compositionally biased region" description="Polar residues" evidence="13">
    <location>
        <begin position="764"/>
        <end position="783"/>
    </location>
</feature>
<dbReference type="OrthoDB" id="31113at2759"/>
<dbReference type="InterPro" id="IPR001044">
    <property type="entry name" value="XPG/Rad2_eukaryotes"/>
</dbReference>
<evidence type="ECO:0000259" key="14">
    <source>
        <dbReference type="SMART" id="SM00484"/>
    </source>
</evidence>
<organism evidence="16 17">
    <name type="scientific">Psilocybe cf. subviscida</name>
    <dbReference type="NCBI Taxonomy" id="2480587"/>
    <lineage>
        <taxon>Eukaryota</taxon>
        <taxon>Fungi</taxon>
        <taxon>Dikarya</taxon>
        <taxon>Basidiomycota</taxon>
        <taxon>Agaricomycotina</taxon>
        <taxon>Agaricomycetes</taxon>
        <taxon>Agaricomycetidae</taxon>
        <taxon>Agaricales</taxon>
        <taxon>Agaricineae</taxon>
        <taxon>Strophariaceae</taxon>
        <taxon>Psilocybe</taxon>
    </lineage>
</organism>
<keyword evidence="4" id="KW-0540">Nuclease</keyword>
<comment type="cofactor">
    <cofactor evidence="1">
        <name>Mg(2+)</name>
        <dbReference type="ChEBI" id="CHEBI:18420"/>
    </cofactor>
</comment>
<evidence type="ECO:0000256" key="2">
    <source>
        <dbReference type="ARBA" id="ARBA00004123"/>
    </source>
</evidence>
<sequence length="1282" mass="141085">MGVKGLWTLLTPVGRPVMLETAEGKAMAIDSSIWLYQFQATMRDKEGRGLVNAHVLGFLRRISKLLFYGIKPVFVFDGGAPALKRSTLNERRKKKSGAATSHLKLAERLLAAQMRREALNHTKKRAASPKGIALNDDTVYLEDLDGSAPKTPRKQNPPSNPSSSTKKKTFDHDPYNLPQVDMDEAIAKATRSAAPDPRLATEDELRVFIEQMKPEDFDINSPAFRELPTEVQYEIIGDLRLKSRQTSYARLHKMLKTARTPMDFSKQQIQNLRQRNTLTQQLLTTTDTIGSAHIAIPVRIASERNKEYILMKNEGESGGWILGIKDTGTREKPIVLDHDDTKPVANGDDDSDADMEEVEVPSLSIPDPDLREYQRGNALAGISGRKTSTGLRPLTTRPVRAIDRKDKSKRSFNLAEAVDDPFTDSATPGAFEEDRDDDDDMMAYAIQVSLDQSHQVVDGPSLGTPQQRMSNASTSVHASREEHTMFDDGDDMYVDFAPPTSLESALALANASPSIRRTSSTLPSKSPANTSMFGQSTLLMTPKTPDHPANSRSQTLFGTSTLLGSPSTKSAAGPISVGEESESDDDMELVASVPQVTDESKSSIVDDDLGLLEEAEYSTASFQSFTPIADVLNPTPSRRPAASVNIGLYKALPTDSPAAALEEDVPVIAEESDDDMEEVTVDDIGPISASVLPAQDTPEESEDDMEEVPVQAAAHHTHLVELSQSPQLEATATFSSSRIMETVAGEATTDEPSRPPSPQRARSMTTFNDQPLFTLSRSPSPSLSMDMEASRPGSPHQHTMDEWDAADEMDVHAEQGEFANFMSQIKGKNVDEIRREIDAEIQDLNQQRKAAMRDSEDITQQMISQIMAMLRLFGIPYITAPMEAEAQCAELVELGLVDGVITDDSDVFLFGAQRVYKNMFNQSKTVECFLATDLSRELGLDRDTLIQLAYLLGSDYTEGLPGVGPVMAMELLKEFPGRNSLFKFRTWWEKVQSGKDKEEDNKSTFRKRFKKRFKDLYLASDWPNSVVRDAYYHPTVDKSEEPFKWGIPDLSGLREFFHQELGWGQTKVDELLLPIIQKMNKRSQTAALNKQGNLNDFLDLSAGSGSHAPRQRNAYASKRLQQVISDFRNRNRSRSASATPAPSVPEDNEVASTPSSVNDNEGGGPPAKKRKTQAKGKATATPSSSGSGKAVSRGRGRGRGGRAGKGKGRAEKQGSGDEEDILQDDSVYVPERAAEMPTDQPVPELNLRPRPKPRPRRRLPEEDTGMQSAEKTPEEGAAATPP</sequence>
<dbReference type="PRINTS" id="PR00066">
    <property type="entry name" value="XRODRMPGMNTG"/>
</dbReference>
<dbReference type="SMART" id="SM00279">
    <property type="entry name" value="HhH2"/>
    <property type="match status" value="1"/>
</dbReference>
<dbReference type="InterPro" id="IPR006086">
    <property type="entry name" value="XPG-I_dom"/>
</dbReference>
<evidence type="ECO:0000313" key="17">
    <source>
        <dbReference type="Proteomes" id="UP000567179"/>
    </source>
</evidence>
<feature type="region of interest" description="Disordered" evidence="13">
    <location>
        <begin position="541"/>
        <end position="586"/>
    </location>
</feature>
<feature type="region of interest" description="Disordered" evidence="13">
    <location>
        <begin position="143"/>
        <end position="177"/>
    </location>
</feature>
<dbReference type="Pfam" id="PF00752">
    <property type="entry name" value="XPG_N"/>
    <property type="match status" value="1"/>
</dbReference>
<evidence type="ECO:0000256" key="5">
    <source>
        <dbReference type="ARBA" id="ARBA00022723"/>
    </source>
</evidence>
<dbReference type="InterPro" id="IPR029060">
    <property type="entry name" value="PIN-like_dom_sf"/>
</dbReference>
<feature type="compositionally biased region" description="Polar residues" evidence="13">
    <location>
        <begin position="550"/>
        <end position="570"/>
    </location>
</feature>
<keyword evidence="9" id="KW-0460">Magnesium</keyword>
<keyword evidence="5" id="KW-0479">Metal-binding</keyword>
<dbReference type="InterPro" id="IPR019974">
    <property type="entry name" value="XPG_CS"/>
</dbReference>
<dbReference type="SMART" id="SM00484">
    <property type="entry name" value="XPGI"/>
    <property type="match status" value="1"/>
</dbReference>
<protein>
    <recommendedName>
        <fullName evidence="18">PIN domain-like protein</fullName>
    </recommendedName>
</protein>
<keyword evidence="6" id="KW-0255">Endonuclease</keyword>
<evidence type="ECO:0000256" key="7">
    <source>
        <dbReference type="ARBA" id="ARBA00022763"/>
    </source>
</evidence>
<evidence type="ECO:0000256" key="11">
    <source>
        <dbReference type="ARBA" id="ARBA00023242"/>
    </source>
</evidence>
<evidence type="ECO:0000259" key="15">
    <source>
        <dbReference type="SMART" id="SM00485"/>
    </source>
</evidence>